<evidence type="ECO:0000313" key="3">
    <source>
        <dbReference type="EMBL" id="HET98468.1"/>
    </source>
</evidence>
<dbReference type="PANTHER" id="PTHR34700:SF4">
    <property type="entry name" value="PHAGE-LIKE ELEMENT PBSX PROTEIN XKDP"/>
    <property type="match status" value="1"/>
</dbReference>
<dbReference type="InterPro" id="IPR036779">
    <property type="entry name" value="LysM_dom_sf"/>
</dbReference>
<evidence type="ECO:0000259" key="2">
    <source>
        <dbReference type="PROSITE" id="PS51782"/>
    </source>
</evidence>
<organism evidence="3">
    <name type="scientific">Desulfurivibrio alkaliphilus</name>
    <dbReference type="NCBI Taxonomy" id="427923"/>
    <lineage>
        <taxon>Bacteria</taxon>
        <taxon>Pseudomonadati</taxon>
        <taxon>Thermodesulfobacteriota</taxon>
        <taxon>Desulfobulbia</taxon>
        <taxon>Desulfobulbales</taxon>
        <taxon>Desulfobulbaceae</taxon>
        <taxon>Desulfurivibrio</taxon>
    </lineage>
</organism>
<dbReference type="Gene3D" id="3.10.350.10">
    <property type="entry name" value="LysM domain"/>
    <property type="match status" value="1"/>
</dbReference>
<dbReference type="PROSITE" id="PS51782">
    <property type="entry name" value="LYSM"/>
    <property type="match status" value="1"/>
</dbReference>
<dbReference type="EMBL" id="DSDS01000159">
    <property type="protein sequence ID" value="HET98468.1"/>
    <property type="molecule type" value="Genomic_DNA"/>
</dbReference>
<dbReference type="AlphaFoldDB" id="A0A7C2TI11"/>
<proteinExistence type="predicted"/>
<protein>
    <submittedName>
        <fullName evidence="3">LysM peptidoglycan-binding domain-containing protein</fullName>
    </submittedName>
</protein>
<dbReference type="Pfam" id="PF01476">
    <property type="entry name" value="LysM"/>
    <property type="match status" value="1"/>
</dbReference>
<gene>
    <name evidence="3" type="ORF">ENN98_07230</name>
</gene>
<keyword evidence="1" id="KW-0732">Signal</keyword>
<evidence type="ECO:0000256" key="1">
    <source>
        <dbReference type="SAM" id="SignalP"/>
    </source>
</evidence>
<sequence>MQKLVLTAMIAATFSLAQPGLVAGEDKGELVRHTVVKGDTLWDLGGGYLNDHFSWPKIWELNPEIADPHWIYPGQVFTIPKYMITYPSDKPAAEEPVLDDDLDALAALARQRSLSNQPLALRVGDDLLDRMSDLEQDADAQLLARQYDQGIGMVTRDLPDAGRVLSTQLGWGHAAGGEAVLIETPDACPGQKFGVYRNLGAVPPLTYRGESPGYLLADIAIIEVVGDHENGRLAVVRRAFAELKAGDLLGPAQEKPVIVPGATQERLSFNATVVALQFQQQLAGPGTVVYLNAGRNQGLKPGLRLAVREPQESQATGEVMVLQATADRAAALVTEKTRRAVKAGDQVGPAER</sequence>
<comment type="caution">
    <text evidence="3">The sequence shown here is derived from an EMBL/GenBank/DDBJ whole genome shotgun (WGS) entry which is preliminary data.</text>
</comment>
<dbReference type="InterPro" id="IPR018392">
    <property type="entry name" value="LysM"/>
</dbReference>
<feature type="domain" description="LysM" evidence="2">
    <location>
        <begin position="31"/>
        <end position="79"/>
    </location>
</feature>
<dbReference type="CDD" id="cd00118">
    <property type="entry name" value="LysM"/>
    <property type="match status" value="1"/>
</dbReference>
<feature type="chain" id="PRO_5027960844" evidence="1">
    <location>
        <begin position="18"/>
        <end position="352"/>
    </location>
</feature>
<reference evidence="3" key="1">
    <citation type="journal article" date="2020" name="mSystems">
        <title>Genome- and Community-Level Interaction Insights into Carbon Utilization and Element Cycling Functions of Hydrothermarchaeota in Hydrothermal Sediment.</title>
        <authorList>
            <person name="Zhou Z."/>
            <person name="Liu Y."/>
            <person name="Xu W."/>
            <person name="Pan J."/>
            <person name="Luo Z.H."/>
            <person name="Li M."/>
        </authorList>
    </citation>
    <scope>NUCLEOTIDE SEQUENCE [LARGE SCALE GENOMIC DNA]</scope>
    <source>
        <strain evidence="3">SpSt-1224</strain>
    </source>
</reference>
<dbReference type="Proteomes" id="UP000885986">
    <property type="component" value="Unassembled WGS sequence"/>
</dbReference>
<feature type="signal peptide" evidence="1">
    <location>
        <begin position="1"/>
        <end position="17"/>
    </location>
</feature>
<dbReference type="InterPro" id="IPR052196">
    <property type="entry name" value="Bact_Kbp"/>
</dbReference>
<dbReference type="PANTHER" id="PTHR34700">
    <property type="entry name" value="POTASSIUM BINDING PROTEIN KBP"/>
    <property type="match status" value="1"/>
</dbReference>
<dbReference type="SMART" id="SM00257">
    <property type="entry name" value="LysM"/>
    <property type="match status" value="1"/>
</dbReference>
<dbReference type="SUPFAM" id="SSF54106">
    <property type="entry name" value="LysM domain"/>
    <property type="match status" value="1"/>
</dbReference>
<name>A0A7C2TI11_9BACT</name>
<accession>A0A7C2TI11</accession>